<organism evidence="1">
    <name type="scientific">Rhizophora mucronata</name>
    <name type="common">Asiatic mangrove</name>
    <dbReference type="NCBI Taxonomy" id="61149"/>
    <lineage>
        <taxon>Eukaryota</taxon>
        <taxon>Viridiplantae</taxon>
        <taxon>Streptophyta</taxon>
        <taxon>Embryophyta</taxon>
        <taxon>Tracheophyta</taxon>
        <taxon>Spermatophyta</taxon>
        <taxon>Magnoliopsida</taxon>
        <taxon>eudicotyledons</taxon>
        <taxon>Gunneridae</taxon>
        <taxon>Pentapetalae</taxon>
        <taxon>rosids</taxon>
        <taxon>fabids</taxon>
        <taxon>Malpighiales</taxon>
        <taxon>Rhizophoraceae</taxon>
        <taxon>Rhizophora</taxon>
    </lineage>
</organism>
<name>A0A2P2MZ55_RHIMU</name>
<accession>A0A2P2MZ55</accession>
<sequence length="36" mass="4397">MKRCLYSQLTPERNICTHCSIELLHYMWIPFQSKLI</sequence>
<dbReference type="EMBL" id="GGEC01055000">
    <property type="protein sequence ID" value="MBX35484.1"/>
    <property type="molecule type" value="Transcribed_RNA"/>
</dbReference>
<dbReference type="AlphaFoldDB" id="A0A2P2MZ55"/>
<reference evidence="1" key="1">
    <citation type="submission" date="2018-02" db="EMBL/GenBank/DDBJ databases">
        <title>Rhizophora mucronata_Transcriptome.</title>
        <authorList>
            <person name="Meera S.P."/>
            <person name="Sreeshan A."/>
            <person name="Augustine A."/>
        </authorList>
    </citation>
    <scope>NUCLEOTIDE SEQUENCE</scope>
    <source>
        <tissue evidence="1">Leaf</tissue>
    </source>
</reference>
<evidence type="ECO:0000313" key="1">
    <source>
        <dbReference type="EMBL" id="MBX35484.1"/>
    </source>
</evidence>
<proteinExistence type="predicted"/>
<protein>
    <submittedName>
        <fullName evidence="1">Uncharacterized protein</fullName>
    </submittedName>
</protein>